<dbReference type="EMBL" id="JAPTMY010000064">
    <property type="protein sequence ID" value="MCZ0859554.1"/>
    <property type="molecule type" value="Genomic_DNA"/>
</dbReference>
<evidence type="ECO:0000256" key="1">
    <source>
        <dbReference type="SAM" id="Phobius"/>
    </source>
</evidence>
<keyword evidence="1" id="KW-1133">Transmembrane helix</keyword>
<protein>
    <submittedName>
        <fullName evidence="2">C4-dicarboxylate ABC transporter</fullName>
    </submittedName>
</protein>
<evidence type="ECO:0000313" key="3">
    <source>
        <dbReference type="Proteomes" id="UP001072034"/>
    </source>
</evidence>
<dbReference type="RefSeq" id="WP_268918734.1">
    <property type="nucleotide sequence ID" value="NZ_CP124548.1"/>
</dbReference>
<accession>A0ABT4ICS8</accession>
<reference evidence="2" key="1">
    <citation type="submission" date="2022-10" db="EMBL/GenBank/DDBJ databases">
        <title>Genome sequence of Actinomyces israelii ATCC 10048.</title>
        <authorList>
            <person name="Watt R.M."/>
            <person name="Tong W.M."/>
        </authorList>
    </citation>
    <scope>NUCLEOTIDE SEQUENCE</scope>
    <source>
        <strain evidence="2">ATCC 10048</strain>
    </source>
</reference>
<keyword evidence="1" id="KW-0812">Transmembrane</keyword>
<keyword evidence="3" id="KW-1185">Reference proteome</keyword>
<comment type="caution">
    <text evidence="2">The sequence shown here is derived from an EMBL/GenBank/DDBJ whole genome shotgun (WGS) entry which is preliminary data.</text>
</comment>
<feature type="transmembrane region" description="Helical" evidence="1">
    <location>
        <begin position="5"/>
        <end position="20"/>
    </location>
</feature>
<feature type="transmembrane region" description="Helical" evidence="1">
    <location>
        <begin position="189"/>
        <end position="207"/>
    </location>
</feature>
<name>A0ABT4ICS8_9ACTO</name>
<gene>
    <name evidence="2" type="ORF">OHJ16_16100</name>
</gene>
<feature type="transmembrane region" description="Helical" evidence="1">
    <location>
        <begin position="289"/>
        <end position="309"/>
    </location>
</feature>
<feature type="transmembrane region" description="Helical" evidence="1">
    <location>
        <begin position="413"/>
        <end position="432"/>
    </location>
</feature>
<feature type="transmembrane region" description="Helical" evidence="1">
    <location>
        <begin position="107"/>
        <end position="134"/>
    </location>
</feature>
<organism evidence="2 3">
    <name type="scientific">Actinomyces israelii</name>
    <dbReference type="NCBI Taxonomy" id="1659"/>
    <lineage>
        <taxon>Bacteria</taxon>
        <taxon>Bacillati</taxon>
        <taxon>Actinomycetota</taxon>
        <taxon>Actinomycetes</taxon>
        <taxon>Actinomycetales</taxon>
        <taxon>Actinomycetaceae</taxon>
        <taxon>Actinomyces</taxon>
    </lineage>
</organism>
<feature type="transmembrane region" description="Helical" evidence="1">
    <location>
        <begin position="27"/>
        <end position="46"/>
    </location>
</feature>
<proteinExistence type="predicted"/>
<dbReference type="Proteomes" id="UP001072034">
    <property type="component" value="Unassembled WGS sequence"/>
</dbReference>
<feature type="transmembrane region" description="Helical" evidence="1">
    <location>
        <begin position="66"/>
        <end position="86"/>
    </location>
</feature>
<feature type="transmembrane region" description="Helical" evidence="1">
    <location>
        <begin position="329"/>
        <end position="346"/>
    </location>
</feature>
<feature type="transmembrane region" description="Helical" evidence="1">
    <location>
        <begin position="242"/>
        <end position="268"/>
    </location>
</feature>
<feature type="transmembrane region" description="Helical" evidence="1">
    <location>
        <begin position="140"/>
        <end position="168"/>
    </location>
</feature>
<feature type="transmembrane region" description="Helical" evidence="1">
    <location>
        <begin position="353"/>
        <end position="373"/>
    </location>
</feature>
<keyword evidence="1" id="KW-0472">Membrane</keyword>
<evidence type="ECO:0000313" key="2">
    <source>
        <dbReference type="EMBL" id="MCZ0859554.1"/>
    </source>
</evidence>
<sequence>MWQGIIIILVFLAITALMITRKIPTLVALPLLAVLIAVVAGVPLIASDAPDKPTGVLNGIVEQGAIRMAAAYCAVIFGSWLGQLLNRTGVTETIIKKSAELGGDRPLVAVLLLSAVTALLFTVLSGLGSIIMVGTIVLPIFISIGIPAATAGCIFLMAFATGLALNVANWQTFASIFNVPISDIRNFEIIMAGATALMTIAFILIQFRRHGLRLGFSAPEPDDDDKPTITGWRAPLAMMTPLVPIVLVAALGVPILTSFTVAIIWVLLVTQRSFTRAMNTLTRTCYDGITDAAPAVILMIGIGMLYLSVTHPVVKAVLSPMMTTLTPHSPVVFAVFFAVLAPLALYRGPLNLFGLGSGIAALMSASGLLPVQAVMGGFLSAERIQGVGDPTNTQNVWVSNFVGVDVNTVTKTLLPYLWATSAIGSITAAALYF</sequence>